<gene>
    <name evidence="2" type="ORF">BDEG_23894</name>
</gene>
<dbReference type="InterPro" id="IPR011990">
    <property type="entry name" value="TPR-like_helical_dom_sf"/>
</dbReference>
<evidence type="ECO:0000256" key="1">
    <source>
        <dbReference type="SAM" id="MobiDB-lite"/>
    </source>
</evidence>
<dbReference type="OrthoDB" id="2148946at2759"/>
<dbReference type="GO" id="GO:0010972">
    <property type="term" value="P:negative regulation of G2/M transition of mitotic cell cycle"/>
    <property type="evidence" value="ECO:0007669"/>
    <property type="project" value="TreeGrafter"/>
</dbReference>
<evidence type="ECO:0000313" key="2">
    <source>
        <dbReference type="EMBL" id="OAJ40127.1"/>
    </source>
</evidence>
<dbReference type="Proteomes" id="UP000077115">
    <property type="component" value="Unassembled WGS sequence"/>
</dbReference>
<dbReference type="EMBL" id="DS022304">
    <property type="protein sequence ID" value="OAJ40127.1"/>
    <property type="molecule type" value="Genomic_DNA"/>
</dbReference>
<feature type="compositionally biased region" description="Polar residues" evidence="1">
    <location>
        <begin position="51"/>
        <end position="68"/>
    </location>
</feature>
<dbReference type="STRING" id="403673.A0A177WJ26"/>
<dbReference type="SUPFAM" id="SSF81901">
    <property type="entry name" value="HCP-like"/>
    <property type="match status" value="1"/>
</dbReference>
<dbReference type="Gene3D" id="1.25.40.10">
    <property type="entry name" value="Tetratricopeptide repeat domain"/>
    <property type="match status" value="1"/>
</dbReference>
<dbReference type="AlphaFoldDB" id="A0A177WJ26"/>
<name>A0A177WJ26_BATDL</name>
<dbReference type="SMART" id="SM00671">
    <property type="entry name" value="SEL1"/>
    <property type="match status" value="2"/>
</dbReference>
<feature type="compositionally biased region" description="Polar residues" evidence="1">
    <location>
        <begin position="76"/>
        <end position="100"/>
    </location>
</feature>
<dbReference type="InterPro" id="IPR006597">
    <property type="entry name" value="Sel1-like"/>
</dbReference>
<proteinExistence type="predicted"/>
<dbReference type="PANTHER" id="PTHR43628:SF1">
    <property type="entry name" value="CHITIN SYNTHASE REGULATORY FACTOR 2-RELATED"/>
    <property type="match status" value="1"/>
</dbReference>
<protein>
    <submittedName>
        <fullName evidence="2">Uncharacterized protein</fullName>
    </submittedName>
</protein>
<reference evidence="2 3" key="1">
    <citation type="submission" date="2006-10" db="EMBL/GenBank/DDBJ databases">
        <title>The Genome Sequence of Batrachochytrium dendrobatidis JEL423.</title>
        <authorList>
            <consortium name="The Broad Institute Genome Sequencing Platform"/>
            <person name="Birren B."/>
            <person name="Lander E."/>
            <person name="Galagan J."/>
            <person name="Cuomo C."/>
            <person name="Devon K."/>
            <person name="Jaffe D."/>
            <person name="Butler J."/>
            <person name="Alvarez P."/>
            <person name="Gnerre S."/>
            <person name="Grabherr M."/>
            <person name="Kleber M."/>
            <person name="Mauceli E."/>
            <person name="Brockman W."/>
            <person name="Young S."/>
            <person name="LaButti K."/>
            <person name="Sykes S."/>
            <person name="DeCaprio D."/>
            <person name="Crawford M."/>
            <person name="Koehrsen M."/>
            <person name="Engels R."/>
            <person name="Montgomery P."/>
            <person name="Pearson M."/>
            <person name="Howarth C."/>
            <person name="Larson L."/>
            <person name="White J."/>
            <person name="O'Leary S."/>
            <person name="Kodira C."/>
            <person name="Zeng Q."/>
            <person name="Yandava C."/>
            <person name="Alvarado L."/>
            <person name="Longcore J."/>
            <person name="James T."/>
        </authorList>
    </citation>
    <scope>NUCLEOTIDE SEQUENCE [LARGE SCALE GENOMIC DNA]</scope>
    <source>
        <strain evidence="2 3">JEL423</strain>
    </source>
</reference>
<accession>A0A177WJ26</accession>
<dbReference type="PANTHER" id="PTHR43628">
    <property type="entry name" value="ACTIVATOR OF C KINASE PROTEIN 1-RELATED"/>
    <property type="match status" value="1"/>
</dbReference>
<dbReference type="eggNOG" id="ENOG502S2P6">
    <property type="taxonomic scope" value="Eukaryota"/>
</dbReference>
<dbReference type="GO" id="GO:0032153">
    <property type="term" value="C:cell division site"/>
    <property type="evidence" value="ECO:0007669"/>
    <property type="project" value="TreeGrafter"/>
</dbReference>
<dbReference type="InterPro" id="IPR052945">
    <property type="entry name" value="Mitotic_Regulator"/>
</dbReference>
<sequence length="224" mass="24587">MRHGWGMQRNEEEAVRLLQVAANQATGEVAKQAASLRRLRKRYSFAGEGSIHSSSNTENNGTDSSRASGSPHIPGRSSSICEGTTASPLATSGNHGTSGPQKLHPKRDTLSRASKQNSPSPPSLNELVLAVYELAISFKQGWGVPKSKITAVYYLNMAAELGDPDAQMELAECYLRGDGIKPNKQKAAFWLRKAEQQGARLVQMQWIWKDKYNVADEEKEEDSD</sequence>
<dbReference type="Pfam" id="PF08238">
    <property type="entry name" value="Sel1"/>
    <property type="match status" value="3"/>
</dbReference>
<evidence type="ECO:0000313" key="3">
    <source>
        <dbReference type="Proteomes" id="UP000077115"/>
    </source>
</evidence>
<organism evidence="2 3">
    <name type="scientific">Batrachochytrium dendrobatidis (strain JEL423)</name>
    <dbReference type="NCBI Taxonomy" id="403673"/>
    <lineage>
        <taxon>Eukaryota</taxon>
        <taxon>Fungi</taxon>
        <taxon>Fungi incertae sedis</taxon>
        <taxon>Chytridiomycota</taxon>
        <taxon>Chytridiomycota incertae sedis</taxon>
        <taxon>Chytridiomycetes</taxon>
        <taxon>Rhizophydiales</taxon>
        <taxon>Rhizophydiales incertae sedis</taxon>
        <taxon>Batrachochytrium</taxon>
    </lineage>
</organism>
<reference evidence="2 3" key="2">
    <citation type="submission" date="2016-05" db="EMBL/GenBank/DDBJ databases">
        <title>Lineage-specific infection strategies underlie the spectrum of fungal disease in amphibians.</title>
        <authorList>
            <person name="Cuomo C.A."/>
            <person name="Farrer R.A."/>
            <person name="James T."/>
            <person name="Longcore J."/>
            <person name="Birren B."/>
        </authorList>
    </citation>
    <scope>NUCLEOTIDE SEQUENCE [LARGE SCALE GENOMIC DNA]</scope>
    <source>
        <strain evidence="2 3">JEL423</strain>
    </source>
</reference>
<feature type="region of interest" description="Disordered" evidence="1">
    <location>
        <begin position="47"/>
        <end position="122"/>
    </location>
</feature>
<dbReference type="VEuPathDB" id="FungiDB:BDEG_23894"/>